<dbReference type="InterPro" id="IPR000070">
    <property type="entry name" value="Pectinesterase_cat"/>
</dbReference>
<dbReference type="AlphaFoldDB" id="A0A816R9G8"/>
<evidence type="ECO:0000313" key="6">
    <source>
        <dbReference type="EMBL" id="CAF2068236.1"/>
    </source>
</evidence>
<feature type="region of interest" description="Disordered" evidence="4">
    <location>
        <begin position="23"/>
        <end position="55"/>
    </location>
</feature>
<dbReference type="GO" id="GO:0045490">
    <property type="term" value="P:pectin catabolic process"/>
    <property type="evidence" value="ECO:0007669"/>
    <property type="project" value="UniProtKB-UniPathway"/>
</dbReference>
<comment type="pathway">
    <text evidence="1">Glycan metabolism; pectin degradation; 2-dehydro-3-deoxy-D-gluconate from pectin: step 1/5.</text>
</comment>
<dbReference type="SUPFAM" id="SSF51126">
    <property type="entry name" value="Pectin lyase-like"/>
    <property type="match status" value="1"/>
</dbReference>
<protein>
    <submittedName>
        <fullName evidence="6">(rape) hypothetical protein</fullName>
    </submittedName>
</protein>
<gene>
    <name evidence="6" type="ORF">DARMORV10_C01P05850.1</name>
</gene>
<evidence type="ECO:0000259" key="5">
    <source>
        <dbReference type="Pfam" id="PF01095"/>
    </source>
</evidence>
<accession>A0A816R9G8</accession>
<dbReference type="InterPro" id="IPR011050">
    <property type="entry name" value="Pectin_lyase_fold/virulence"/>
</dbReference>
<evidence type="ECO:0000256" key="3">
    <source>
        <dbReference type="ARBA" id="ARBA00023085"/>
    </source>
</evidence>
<feature type="domain" description="Pectinesterase catalytic" evidence="5">
    <location>
        <begin position="78"/>
        <end position="113"/>
    </location>
</feature>
<evidence type="ECO:0000256" key="2">
    <source>
        <dbReference type="ARBA" id="ARBA00022801"/>
    </source>
</evidence>
<dbReference type="EMBL" id="HG994365">
    <property type="protein sequence ID" value="CAF2068236.1"/>
    <property type="molecule type" value="Genomic_DNA"/>
</dbReference>
<dbReference type="Pfam" id="PF01095">
    <property type="entry name" value="Pectinesterase"/>
    <property type="match status" value="1"/>
</dbReference>
<evidence type="ECO:0000256" key="4">
    <source>
        <dbReference type="SAM" id="MobiDB-lite"/>
    </source>
</evidence>
<proteinExistence type="predicted"/>
<keyword evidence="3" id="KW-0063">Aspartyl esterase</keyword>
<dbReference type="GO" id="GO:0042545">
    <property type="term" value="P:cell wall modification"/>
    <property type="evidence" value="ECO:0007669"/>
    <property type="project" value="InterPro"/>
</dbReference>
<sequence>MAECLWTASTVHLVSSNLLSLSGQKPQPITKPRPIGKGPTAPPGRTLGNIDEDEESQFPDWFRPEDRRILETNGVSYDVSVAQDGTGNFTTIMDAVREAPDYSWTRFVIYIKKVYT</sequence>
<reference evidence="6" key="1">
    <citation type="submission" date="2021-01" db="EMBL/GenBank/DDBJ databases">
        <authorList>
            <consortium name="Genoscope - CEA"/>
            <person name="William W."/>
        </authorList>
    </citation>
    <scope>NUCLEOTIDE SEQUENCE</scope>
</reference>
<dbReference type="UniPathway" id="UPA00545">
    <property type="reaction ID" value="UER00823"/>
</dbReference>
<dbReference type="Proteomes" id="UP001295469">
    <property type="component" value="Chromosome C01"/>
</dbReference>
<evidence type="ECO:0000256" key="1">
    <source>
        <dbReference type="ARBA" id="ARBA00005184"/>
    </source>
</evidence>
<dbReference type="Gene3D" id="2.160.20.10">
    <property type="entry name" value="Single-stranded right-handed beta-helix, Pectin lyase-like"/>
    <property type="match status" value="1"/>
</dbReference>
<organism evidence="6">
    <name type="scientific">Brassica napus</name>
    <name type="common">Rape</name>
    <dbReference type="NCBI Taxonomy" id="3708"/>
    <lineage>
        <taxon>Eukaryota</taxon>
        <taxon>Viridiplantae</taxon>
        <taxon>Streptophyta</taxon>
        <taxon>Embryophyta</taxon>
        <taxon>Tracheophyta</taxon>
        <taxon>Spermatophyta</taxon>
        <taxon>Magnoliopsida</taxon>
        <taxon>eudicotyledons</taxon>
        <taxon>Gunneridae</taxon>
        <taxon>Pentapetalae</taxon>
        <taxon>rosids</taxon>
        <taxon>malvids</taxon>
        <taxon>Brassicales</taxon>
        <taxon>Brassicaceae</taxon>
        <taxon>Brassiceae</taxon>
        <taxon>Brassica</taxon>
    </lineage>
</organism>
<dbReference type="InterPro" id="IPR012334">
    <property type="entry name" value="Pectin_lyas_fold"/>
</dbReference>
<name>A0A816R9G8_BRANA</name>
<dbReference type="GO" id="GO:0030599">
    <property type="term" value="F:pectinesterase activity"/>
    <property type="evidence" value="ECO:0007669"/>
    <property type="project" value="InterPro"/>
</dbReference>
<keyword evidence="2" id="KW-0378">Hydrolase</keyword>